<dbReference type="PANTHER" id="PTHR35803">
    <property type="entry name" value="GLUCAN 1,4-ALPHA-GLUCOSIDASE SUSB-RELATED"/>
    <property type="match status" value="1"/>
</dbReference>
<feature type="domain" description="Glycosyl-hydrolase 97 N-terminal" evidence="5">
    <location>
        <begin position="27"/>
        <end position="274"/>
    </location>
</feature>
<evidence type="ECO:0000259" key="4">
    <source>
        <dbReference type="Pfam" id="PF10566"/>
    </source>
</evidence>
<proteinExistence type="predicted"/>
<feature type="domain" description="Glycosyl-hydrolase 97 C-terminal oligomerisation" evidence="6">
    <location>
        <begin position="570"/>
        <end position="671"/>
    </location>
</feature>
<dbReference type="Proteomes" id="UP000076923">
    <property type="component" value="Unassembled WGS sequence"/>
</dbReference>
<evidence type="ECO:0000256" key="2">
    <source>
        <dbReference type="ARBA" id="ARBA00011245"/>
    </source>
</evidence>
<dbReference type="SUPFAM" id="SSF51445">
    <property type="entry name" value="(Trans)glycosidases"/>
    <property type="match status" value="1"/>
</dbReference>
<comment type="subunit">
    <text evidence="2">Monomer.</text>
</comment>
<evidence type="ECO:0000256" key="1">
    <source>
        <dbReference type="ARBA" id="ARBA00001913"/>
    </source>
</evidence>
<organism evidence="7 8">
    <name type="scientific">Polaribacter atrinae</name>
    <dbReference type="NCBI Taxonomy" id="1333662"/>
    <lineage>
        <taxon>Bacteria</taxon>
        <taxon>Pseudomonadati</taxon>
        <taxon>Bacteroidota</taxon>
        <taxon>Flavobacteriia</taxon>
        <taxon>Flavobacteriales</taxon>
        <taxon>Flavobacteriaceae</taxon>
    </lineage>
</organism>
<protein>
    <submittedName>
        <fullName evidence="7">Alpha-glucosidase</fullName>
    </submittedName>
</protein>
<evidence type="ECO:0000259" key="6">
    <source>
        <dbReference type="Pfam" id="PF14509"/>
    </source>
</evidence>
<comment type="caution">
    <text evidence="7">The sequence shown here is derived from an EMBL/GenBank/DDBJ whole genome shotgun (WGS) entry which is preliminary data.</text>
</comment>
<dbReference type="PROSITE" id="PS51257">
    <property type="entry name" value="PROKAR_LIPOPROTEIN"/>
    <property type="match status" value="1"/>
</dbReference>
<evidence type="ECO:0000259" key="5">
    <source>
        <dbReference type="Pfam" id="PF14508"/>
    </source>
</evidence>
<dbReference type="OrthoDB" id="57532at2"/>
<dbReference type="InterPro" id="IPR029486">
    <property type="entry name" value="GH97_N"/>
</dbReference>
<sequence length="675" mass="77076">MKLKKWTVLFLLILILISCSSEKILKIESPNNKIKVSVNTNKGIYYTVNFKDSVIINPSKLGYEFKNANTLSKNFIVTDYNITQSNTKWNTTWGENSVIDNNYNQLLICLQEKDGSKRKLNLYFKIYNDGIGFRYEIPKQKNIDSILIAEELTEFNFVKNHSGWYIPANFESYETLYKNANLNAIESANTPITLETKVGNFISIHEANLTNYAGMTLKKNEASSFSFKSDLVPWPDGVKVKTKTPMISPWRTIQITENAQDLVESNLILNLNEPNKIEDVSWVEPMKYIGIWWGMHLGTNTWTLGERHGATTEETKKYIDFADKHKIKGVLVEGWNTGWENWGKKDAFDFVTPYNDFNLKEVTNYATEKNISFIGHVETGGAAQSFENKLEPIFSMYQQLGVKAVKTGYAGGIQTKGQFHHGQFMINHYREVVKTAAKYKIMIDAHEPIKPTGIRRTYPNMMTREGVRGMEWNAWSSGNPPEHYTILPFTRGLAGPIDYTPGIFDILYKNAKNRVKWNDLDDGTSRVNTTLAKQLALFVVLYSPMQMASDLIENYENQPAFKFIEDVATDWESSKMINGKIGDYITIVRKDKNSDDWFLGSITDESQRELDIELSFLEENKTYIAQIYADGMNADWKTNPTEIDILKKEVTSKTNLTIKLAGGGGQAIRFTPINK</sequence>
<dbReference type="Pfam" id="PF14509">
    <property type="entry name" value="GH97_C"/>
    <property type="match status" value="1"/>
</dbReference>
<dbReference type="STRING" id="1333662.LPB303_15000"/>
<dbReference type="InterPro" id="IPR019563">
    <property type="entry name" value="GH97_catalytic"/>
</dbReference>
<dbReference type="InterPro" id="IPR014718">
    <property type="entry name" value="GH-type_carb-bd"/>
</dbReference>
<dbReference type="GO" id="GO:0030246">
    <property type="term" value="F:carbohydrate binding"/>
    <property type="evidence" value="ECO:0007669"/>
    <property type="project" value="InterPro"/>
</dbReference>
<reference evidence="7 8" key="1">
    <citation type="submission" date="2016-02" db="EMBL/GenBank/DDBJ databases">
        <title>Draft genome sequence of Polaribacter atrinae KACC17473.</title>
        <authorList>
            <person name="Shin S.-K."/>
            <person name="Yi H."/>
        </authorList>
    </citation>
    <scope>NUCLEOTIDE SEQUENCE [LARGE SCALE GENOMIC DNA]</scope>
    <source>
        <strain evidence="7 8">KACC 17473</strain>
    </source>
</reference>
<evidence type="ECO:0000313" key="8">
    <source>
        <dbReference type="Proteomes" id="UP000076923"/>
    </source>
</evidence>
<dbReference type="EMBL" id="LVWE01000061">
    <property type="protein sequence ID" value="OAD42229.1"/>
    <property type="molecule type" value="Genomic_DNA"/>
</dbReference>
<dbReference type="Pfam" id="PF10566">
    <property type="entry name" value="Glyco_hydro_97"/>
    <property type="match status" value="1"/>
</dbReference>
<accession>A0A176T2U6</accession>
<dbReference type="InterPro" id="IPR029483">
    <property type="entry name" value="GH97_C"/>
</dbReference>
<dbReference type="AlphaFoldDB" id="A0A176T2U6"/>
<evidence type="ECO:0000256" key="3">
    <source>
        <dbReference type="ARBA" id="ARBA00022837"/>
    </source>
</evidence>
<dbReference type="InterPro" id="IPR052720">
    <property type="entry name" value="Glycosyl_hydrolase_97"/>
</dbReference>
<keyword evidence="8" id="KW-1185">Reference proteome</keyword>
<dbReference type="InterPro" id="IPR013785">
    <property type="entry name" value="Aldolase_TIM"/>
</dbReference>
<dbReference type="Pfam" id="PF14508">
    <property type="entry name" value="GH97_N"/>
    <property type="match status" value="1"/>
</dbReference>
<name>A0A176T2U6_9FLAO</name>
<dbReference type="Gene3D" id="3.20.20.70">
    <property type="entry name" value="Aldolase class I"/>
    <property type="match status" value="1"/>
</dbReference>
<dbReference type="RefSeq" id="WP_068451980.1">
    <property type="nucleotide sequence ID" value="NZ_CANKUV010000012.1"/>
</dbReference>
<feature type="domain" description="Glycosyl-hydrolase 97 catalytic" evidence="4">
    <location>
        <begin position="292"/>
        <end position="467"/>
    </location>
</feature>
<dbReference type="InterPro" id="IPR017853">
    <property type="entry name" value="GH"/>
</dbReference>
<dbReference type="Gene3D" id="2.70.98.10">
    <property type="match status" value="1"/>
</dbReference>
<comment type="cofactor">
    <cofactor evidence="1">
        <name>Ca(2+)</name>
        <dbReference type="ChEBI" id="CHEBI:29108"/>
    </cofactor>
</comment>
<gene>
    <name evidence="7" type="ORF">LPB303_15000</name>
</gene>
<dbReference type="PANTHER" id="PTHR35803:SF1">
    <property type="entry name" value="GLUCAN 1,4-ALPHA-GLUCOSIDASE SUSB"/>
    <property type="match status" value="1"/>
</dbReference>
<keyword evidence="3" id="KW-0106">Calcium</keyword>
<evidence type="ECO:0000313" key="7">
    <source>
        <dbReference type="EMBL" id="OAD42229.1"/>
    </source>
</evidence>